<feature type="chain" id="PRO_5030878709" description="Tetratricopeptide repeat protein" evidence="1">
    <location>
        <begin position="27"/>
        <end position="425"/>
    </location>
</feature>
<dbReference type="EMBL" id="JAAAPK010000015">
    <property type="protein sequence ID" value="NBC45656.1"/>
    <property type="molecule type" value="Genomic_DNA"/>
</dbReference>
<dbReference type="SUPFAM" id="SSF48452">
    <property type="entry name" value="TPR-like"/>
    <property type="match status" value="1"/>
</dbReference>
<reference evidence="2 3" key="1">
    <citation type="submission" date="2020-01" db="EMBL/GenBank/DDBJ databases">
        <title>The draft genome sequence of Corallococcus exiguus DSM 14696.</title>
        <authorList>
            <person name="Zhang X."/>
            <person name="Zhu H."/>
        </authorList>
    </citation>
    <scope>NUCLEOTIDE SEQUENCE [LARGE SCALE GENOMIC DNA]</scope>
    <source>
        <strain evidence="2 3">DSM 14696</strain>
    </source>
</reference>
<accession>A0A7X4YI18</accession>
<gene>
    <name evidence="2" type="ORF">GTZ93_38285</name>
</gene>
<evidence type="ECO:0008006" key="4">
    <source>
        <dbReference type="Google" id="ProtNLM"/>
    </source>
</evidence>
<comment type="caution">
    <text evidence="2">The sequence shown here is derived from an EMBL/GenBank/DDBJ whole genome shotgun (WGS) entry which is preliminary data.</text>
</comment>
<dbReference type="PROSITE" id="PS51257">
    <property type="entry name" value="PROKAR_LIPOPROTEIN"/>
    <property type="match status" value="1"/>
</dbReference>
<organism evidence="2 3">
    <name type="scientific">Corallococcus exiguus</name>
    <dbReference type="NCBI Taxonomy" id="83462"/>
    <lineage>
        <taxon>Bacteria</taxon>
        <taxon>Pseudomonadati</taxon>
        <taxon>Myxococcota</taxon>
        <taxon>Myxococcia</taxon>
        <taxon>Myxococcales</taxon>
        <taxon>Cystobacterineae</taxon>
        <taxon>Myxococcaceae</taxon>
        <taxon>Corallococcus</taxon>
    </lineage>
</organism>
<sequence length="425" mass="46725">MASLRGCCSLLALGLLLTSVSCRRSAEEQEALRKRVHVAANQIWEGQLPQAQTQLSAILKEAPEHPGALMVQTCLQLEQGAEDEAARTASRLLELGPDKPDAIMLAALVEQRRQTPKAGWAEASIKAWKIAGRPSIEDGRRYPEVAMDAKDAVSAVWARTGSGEPRLVAVLADNKASEAQQRWLVEHLSEVEDLELLLSAHDYFSYADGVSEDLRRQVRKTVRLKLEAHGAGASESRIPLLLLMADASKETPLTHEDVVALDRIASLKRYRNAPLSQMYADAERRLEAAGASSRFDKAFQLTIASLVLDPASVLTQRAAATKDRLAPEDQDRLGKALLTLGARIRAGDTLVERSVGLRMMEQGAVLVGNEMLRAQLAEAFELTRPVIQSSRQVQIGSWPLPTLQREWVKTLVQNEWAFLSTLVEP</sequence>
<dbReference type="Gene3D" id="1.25.40.10">
    <property type="entry name" value="Tetratricopeptide repeat domain"/>
    <property type="match status" value="1"/>
</dbReference>
<dbReference type="AlphaFoldDB" id="A0A7X4YI18"/>
<proteinExistence type="predicted"/>
<evidence type="ECO:0000313" key="2">
    <source>
        <dbReference type="EMBL" id="NBC45656.1"/>
    </source>
</evidence>
<dbReference type="RefSeq" id="WP_139915821.1">
    <property type="nucleotide sequence ID" value="NZ_CBCSLE010000020.1"/>
</dbReference>
<evidence type="ECO:0000256" key="1">
    <source>
        <dbReference type="SAM" id="SignalP"/>
    </source>
</evidence>
<keyword evidence="3" id="KW-1185">Reference proteome</keyword>
<dbReference type="InterPro" id="IPR011990">
    <property type="entry name" value="TPR-like_helical_dom_sf"/>
</dbReference>
<protein>
    <recommendedName>
        <fullName evidence="4">Tetratricopeptide repeat protein</fullName>
    </recommendedName>
</protein>
<name>A0A7X4YI18_9BACT</name>
<keyword evidence="1" id="KW-0732">Signal</keyword>
<dbReference type="Proteomes" id="UP000537825">
    <property type="component" value="Unassembled WGS sequence"/>
</dbReference>
<evidence type="ECO:0000313" key="3">
    <source>
        <dbReference type="Proteomes" id="UP000537825"/>
    </source>
</evidence>
<feature type="signal peptide" evidence="1">
    <location>
        <begin position="1"/>
        <end position="26"/>
    </location>
</feature>